<dbReference type="RefSeq" id="WP_130981732.1">
    <property type="nucleotide sequence ID" value="NZ_SISG01000001.1"/>
</dbReference>
<gene>
    <name evidence="2" type="ORF">EYE40_09605</name>
</gene>
<evidence type="ECO:0000259" key="1">
    <source>
        <dbReference type="Pfam" id="PF13349"/>
    </source>
</evidence>
<dbReference type="InterPro" id="IPR025164">
    <property type="entry name" value="Toastrack_DUF4097"/>
</dbReference>
<protein>
    <recommendedName>
        <fullName evidence="1">DUF4097 domain-containing protein</fullName>
    </recommendedName>
</protein>
<evidence type="ECO:0000313" key="3">
    <source>
        <dbReference type="Proteomes" id="UP000294194"/>
    </source>
</evidence>
<comment type="caution">
    <text evidence="2">The sequence shown here is derived from an EMBL/GenBank/DDBJ whole genome shotgun (WGS) entry which is preliminary data.</text>
</comment>
<name>A0A4Q9GSI4_9MICO</name>
<keyword evidence="3" id="KW-1185">Reference proteome</keyword>
<organism evidence="2 3">
    <name type="scientific">Glaciihabitans arcticus</name>
    <dbReference type="NCBI Taxonomy" id="2668039"/>
    <lineage>
        <taxon>Bacteria</taxon>
        <taxon>Bacillati</taxon>
        <taxon>Actinomycetota</taxon>
        <taxon>Actinomycetes</taxon>
        <taxon>Micrococcales</taxon>
        <taxon>Microbacteriaceae</taxon>
        <taxon>Glaciihabitans</taxon>
    </lineage>
</organism>
<evidence type="ECO:0000313" key="2">
    <source>
        <dbReference type="EMBL" id="TBN57621.1"/>
    </source>
</evidence>
<sequence>MPRFETPTPIDLAINLPVGAITVTASDRTDTVVIATPTNPDKPVDVRGANETRIEFDGERLTVHGPKPRLSWIGPTESIDLTIELPFDSRLTAEIAVGWVRSRGRLGATRIKASTGAVDLESTGDLWVRAGHGTADIGTANGSAEVTADHGAIRIRSVSGDAVLKASHGSISIGESGGDVEAKLSYGDLEIGTAHAGVAAKTAFGSIQVREASAGSLQLESGFGAITIGVLEGVPTWLDLSSKEGRVRNELSGDAAPGDSEEAVSVRARTEFGDITVTRSTTLERKNS</sequence>
<dbReference type="EMBL" id="SISG01000001">
    <property type="protein sequence ID" value="TBN57621.1"/>
    <property type="molecule type" value="Genomic_DNA"/>
</dbReference>
<dbReference type="Pfam" id="PF13349">
    <property type="entry name" value="DUF4097"/>
    <property type="match status" value="1"/>
</dbReference>
<proteinExistence type="predicted"/>
<accession>A0A4Q9GSI4</accession>
<reference evidence="3" key="1">
    <citation type="submission" date="2019-02" db="EMBL/GenBank/DDBJ databases">
        <title>Glaciihabitans arcticus sp. nov., a psychrotolerant bacterium isolated from polar soil.</title>
        <authorList>
            <person name="Dahal R.H."/>
        </authorList>
    </citation>
    <scope>NUCLEOTIDE SEQUENCE [LARGE SCALE GENOMIC DNA]</scope>
    <source>
        <strain evidence="3">RP-3-7</strain>
    </source>
</reference>
<dbReference type="AlphaFoldDB" id="A0A4Q9GSI4"/>
<feature type="domain" description="DUF4097" evidence="1">
    <location>
        <begin position="21"/>
        <end position="277"/>
    </location>
</feature>
<dbReference type="Proteomes" id="UP000294194">
    <property type="component" value="Unassembled WGS sequence"/>
</dbReference>